<dbReference type="SUPFAM" id="SSF56672">
    <property type="entry name" value="DNA/RNA polymerases"/>
    <property type="match status" value="1"/>
</dbReference>
<dbReference type="AlphaFoldDB" id="A0A3P7TA22"/>
<reference evidence="3" key="1">
    <citation type="submission" date="2018-11" db="EMBL/GenBank/DDBJ databases">
        <authorList>
            <consortium name="Pathogen Informatics"/>
        </authorList>
    </citation>
    <scope>NUCLEOTIDE SEQUENCE [LARGE SCALE GENOMIC DNA]</scope>
</reference>
<dbReference type="PANTHER" id="PTHR47027:SF20">
    <property type="entry name" value="REVERSE TRANSCRIPTASE-LIKE PROTEIN WITH RNA-DIRECTED DNA POLYMERASE DOMAIN"/>
    <property type="match status" value="1"/>
</dbReference>
<dbReference type="InterPro" id="IPR043502">
    <property type="entry name" value="DNA/RNA_pol_sf"/>
</dbReference>
<dbReference type="EMBL" id="UZAH01000164">
    <property type="protein sequence ID" value="VDO18640.1"/>
    <property type="molecule type" value="Genomic_DNA"/>
</dbReference>
<dbReference type="CDD" id="cd01650">
    <property type="entry name" value="RT_nLTR_like"/>
    <property type="match status" value="1"/>
</dbReference>
<dbReference type="PANTHER" id="PTHR47027">
    <property type="entry name" value="REVERSE TRANSCRIPTASE DOMAIN-CONTAINING PROTEIN"/>
    <property type="match status" value="1"/>
</dbReference>
<feature type="domain" description="Reverse transcriptase" evidence="2">
    <location>
        <begin position="46"/>
        <end position="151"/>
    </location>
</feature>
<evidence type="ECO:0000313" key="3">
    <source>
        <dbReference type="EMBL" id="VDO18640.1"/>
    </source>
</evidence>
<feature type="region of interest" description="Disordered" evidence="1">
    <location>
        <begin position="365"/>
        <end position="391"/>
    </location>
</feature>
<gene>
    <name evidence="3" type="ORF">HPBE_LOCUS258</name>
</gene>
<organism evidence="3">
    <name type="scientific">Heligmosomoides polygyrus</name>
    <name type="common">Parasitic roundworm</name>
    <dbReference type="NCBI Taxonomy" id="6339"/>
    <lineage>
        <taxon>Eukaryota</taxon>
        <taxon>Metazoa</taxon>
        <taxon>Ecdysozoa</taxon>
        <taxon>Nematoda</taxon>
        <taxon>Chromadorea</taxon>
        <taxon>Rhabditida</taxon>
        <taxon>Rhabditina</taxon>
        <taxon>Rhabditomorpha</taxon>
        <taxon>Strongyloidea</taxon>
        <taxon>Heligmosomidae</taxon>
        <taxon>Heligmosomoides</taxon>
    </lineage>
</organism>
<evidence type="ECO:0000256" key="1">
    <source>
        <dbReference type="SAM" id="MobiDB-lite"/>
    </source>
</evidence>
<proteinExistence type="predicted"/>
<dbReference type="Pfam" id="PF00078">
    <property type="entry name" value="RVT_1"/>
    <property type="match status" value="1"/>
</dbReference>
<dbReference type="OrthoDB" id="9802488at2759"/>
<name>A0A3P7TA22_HELPZ</name>
<evidence type="ECO:0000259" key="2">
    <source>
        <dbReference type="Pfam" id="PF00078"/>
    </source>
</evidence>
<dbReference type="InterPro" id="IPR000477">
    <property type="entry name" value="RT_dom"/>
</dbReference>
<sequence length="391" mass="45142">MPINVDRIGRATQGTRSGLGLSDSPRLIGPVPPCHTKGTTIPIWKKKGSPAHCFNCRPIRLLSLSVKIFERVLNKRIPGIIKLSYNQFGFVSGWGTIDAIHAARLLVEKHRERQKPVHLAFIDLEKAFDRVPREVIWYALRQHNVPEELIEWKTVPWTLLYADDVMLACEDKGELERQVQAWRDRLAMFELKLNVKKTEYPTTDVNESGSIGLTFGPVKWRSLTGVLCDRKIPERLEPKIYRTVVRPVAMYGAECWPATKEVEKRLSVMETKMLRWTARVTRMDRNDAIRQKFGVAPIVDKMREARLRWYGHVLRGKEDSVRKIELEVSGKRPRGRPKQRWSDTLHMDLKAADVHPDLALDRERGVVTPEQRSPRRCWTNAEEGSPVNQRL</sequence>
<accession>A0A3P7TA22</accession>
<protein>
    <recommendedName>
        <fullName evidence="2">Reverse transcriptase domain-containing protein</fullName>
    </recommendedName>
</protein>